<comment type="similarity">
    <text evidence="5">Belongs to the glutamate synthase family.</text>
</comment>
<comment type="pathway">
    <text evidence="3">Energy metabolism; nitrogen metabolism.</text>
</comment>
<keyword evidence="14" id="KW-0314">Glutamate biosynthesis</keyword>
<name>A0AAV8PPQ4_ENSVE</name>
<evidence type="ECO:0000256" key="9">
    <source>
        <dbReference type="ARBA" id="ARBA00022723"/>
    </source>
</evidence>
<dbReference type="Proteomes" id="UP001222027">
    <property type="component" value="Unassembled WGS sequence"/>
</dbReference>
<comment type="pathway">
    <text evidence="4">Nitrogen metabolism.</text>
</comment>
<evidence type="ECO:0000256" key="5">
    <source>
        <dbReference type="ARBA" id="ARBA00009716"/>
    </source>
</evidence>
<gene>
    <name evidence="19" type="ORF">OPV22_014175</name>
</gene>
<evidence type="ECO:0000256" key="15">
    <source>
        <dbReference type="ARBA" id="ARBA00023291"/>
    </source>
</evidence>
<organism evidence="19 20">
    <name type="scientific">Ensete ventricosum</name>
    <name type="common">Abyssinian banana</name>
    <name type="synonym">Musa ensete</name>
    <dbReference type="NCBI Taxonomy" id="4639"/>
    <lineage>
        <taxon>Eukaryota</taxon>
        <taxon>Viridiplantae</taxon>
        <taxon>Streptophyta</taxon>
        <taxon>Embryophyta</taxon>
        <taxon>Tracheophyta</taxon>
        <taxon>Spermatophyta</taxon>
        <taxon>Magnoliopsida</taxon>
        <taxon>Liliopsida</taxon>
        <taxon>Zingiberales</taxon>
        <taxon>Musaceae</taxon>
        <taxon>Ensete</taxon>
    </lineage>
</organism>
<evidence type="ECO:0000256" key="4">
    <source>
        <dbReference type="ARBA" id="ARBA00004909"/>
    </source>
</evidence>
<comment type="cofactor">
    <cofactor evidence="2">
        <name>[3Fe-4S] cluster</name>
        <dbReference type="ChEBI" id="CHEBI:21137"/>
    </cofactor>
</comment>
<dbReference type="InterPro" id="IPR029055">
    <property type="entry name" value="Ntn_hydrolases_N"/>
</dbReference>
<evidence type="ECO:0000259" key="18">
    <source>
        <dbReference type="Pfam" id="PF00310"/>
    </source>
</evidence>
<dbReference type="InterPro" id="IPR050711">
    <property type="entry name" value="ET-N_metabolism_enzyme"/>
</dbReference>
<keyword evidence="20" id="KW-1185">Reference proteome</keyword>
<evidence type="ECO:0000256" key="3">
    <source>
        <dbReference type="ARBA" id="ARBA00004802"/>
    </source>
</evidence>
<evidence type="ECO:0000256" key="2">
    <source>
        <dbReference type="ARBA" id="ARBA00001927"/>
    </source>
</evidence>
<dbReference type="EMBL" id="JAQQAF010000004">
    <property type="protein sequence ID" value="KAJ8492454.1"/>
    <property type="molecule type" value="Genomic_DNA"/>
</dbReference>
<evidence type="ECO:0000256" key="17">
    <source>
        <dbReference type="ARBA" id="ARBA00039085"/>
    </source>
</evidence>
<evidence type="ECO:0000256" key="14">
    <source>
        <dbReference type="ARBA" id="ARBA00023164"/>
    </source>
</evidence>
<evidence type="ECO:0000313" key="20">
    <source>
        <dbReference type="Proteomes" id="UP001222027"/>
    </source>
</evidence>
<evidence type="ECO:0000256" key="10">
    <source>
        <dbReference type="ARBA" id="ARBA00022962"/>
    </source>
</evidence>
<keyword evidence="7" id="KW-0285">Flavoprotein</keyword>
<dbReference type="Gene3D" id="3.60.20.10">
    <property type="entry name" value="Glutamine Phosphoribosylpyrophosphate, subunit 1, domain 1"/>
    <property type="match status" value="1"/>
</dbReference>
<dbReference type="PANTHER" id="PTHR11938">
    <property type="entry name" value="FAD NADPH DEHYDROGENASE/OXIDOREDUCTASE"/>
    <property type="match status" value="1"/>
</dbReference>
<evidence type="ECO:0000256" key="11">
    <source>
        <dbReference type="ARBA" id="ARBA00023002"/>
    </source>
</evidence>
<keyword evidence="10" id="KW-0315">Glutamine amidotransferase</keyword>
<keyword evidence="8" id="KW-0288">FMN</keyword>
<dbReference type="SUPFAM" id="SSF56235">
    <property type="entry name" value="N-terminal nucleophile aminohydrolases (Ntn hydrolases)"/>
    <property type="match status" value="1"/>
</dbReference>
<dbReference type="AlphaFoldDB" id="A0AAV8PPQ4"/>
<keyword evidence="9" id="KW-0479">Metal-binding</keyword>
<dbReference type="Pfam" id="PF00310">
    <property type="entry name" value="GATase_2"/>
    <property type="match status" value="1"/>
</dbReference>
<dbReference type="GO" id="GO:0016040">
    <property type="term" value="F:glutamate synthase (NADH) activity"/>
    <property type="evidence" value="ECO:0007669"/>
    <property type="project" value="TreeGrafter"/>
</dbReference>
<evidence type="ECO:0000256" key="8">
    <source>
        <dbReference type="ARBA" id="ARBA00022643"/>
    </source>
</evidence>
<dbReference type="InterPro" id="IPR017932">
    <property type="entry name" value="GATase_2_dom"/>
</dbReference>
<dbReference type="GO" id="GO:0046872">
    <property type="term" value="F:metal ion binding"/>
    <property type="evidence" value="ECO:0007669"/>
    <property type="project" value="UniProtKB-KW"/>
</dbReference>
<dbReference type="GO" id="GO:0019676">
    <property type="term" value="P:ammonia assimilation cycle"/>
    <property type="evidence" value="ECO:0007669"/>
    <property type="project" value="TreeGrafter"/>
</dbReference>
<evidence type="ECO:0000256" key="16">
    <source>
        <dbReference type="ARBA" id="ARBA00037928"/>
    </source>
</evidence>
<feature type="domain" description="Glutamine amidotransferase type-2" evidence="18">
    <location>
        <begin position="76"/>
        <end position="280"/>
    </location>
</feature>
<comment type="caution">
    <text evidence="19">The sequence shown here is derived from an EMBL/GenBank/DDBJ whole genome shotgun (WGS) entry which is preliminary data.</text>
</comment>
<keyword evidence="13" id="KW-0411">Iron-sulfur</keyword>
<accession>A0AAV8PPQ4</accession>
<dbReference type="GO" id="GO:0006537">
    <property type="term" value="P:glutamate biosynthetic process"/>
    <property type="evidence" value="ECO:0007669"/>
    <property type="project" value="UniProtKB-KW"/>
</dbReference>
<keyword evidence="11" id="KW-0560">Oxidoreductase</keyword>
<keyword evidence="6" id="KW-0028">Amino-acid biosynthesis</keyword>
<protein>
    <recommendedName>
        <fullName evidence="17">glutamate synthase (ferredoxin)</fullName>
        <ecNumber evidence="17">1.4.7.1</ecNumber>
    </recommendedName>
</protein>
<keyword evidence="12" id="KW-0408">Iron</keyword>
<evidence type="ECO:0000313" key="19">
    <source>
        <dbReference type="EMBL" id="KAJ8492454.1"/>
    </source>
</evidence>
<comment type="pathway">
    <text evidence="16">Amino-acid biosynthesis; L-glutamate biosynthesis via GLT pathway; L-glutamate from 2-oxoglutarate and L-glutamine (ferredoxin route): step 1/1.</text>
</comment>
<evidence type="ECO:0000256" key="1">
    <source>
        <dbReference type="ARBA" id="ARBA00001917"/>
    </source>
</evidence>
<evidence type="ECO:0000256" key="6">
    <source>
        <dbReference type="ARBA" id="ARBA00022605"/>
    </source>
</evidence>
<sequence length="280" mass="31362">MAAFPGSAIKLRSEPVSLPSVVNQKRSVCRGGRTLWRTDGPGRSPKLRVVSPSMSLSRVPEKPLGLYDPSYDKDSCGVGFIAELSGEYSRTTVSDALEMLLRMSHCRTCGILVALPHEFLNEVTKDVGIQLPPPGQYAVGMFFLPTDDRRRKESKVVFAKVAESLRHVVLGWRRVPTDNRDLGLSALQTEPIIEQVFLSPSSRLSAEFEQQMYILRRVSMVAIRDALSLQYSGARDFYICSLSSRTVVYKGQLKPVQLKDYYYADLGDERFTSYMALVHS</sequence>
<dbReference type="EC" id="1.4.7.1" evidence="17"/>
<evidence type="ECO:0000256" key="12">
    <source>
        <dbReference type="ARBA" id="ARBA00023004"/>
    </source>
</evidence>
<dbReference type="PANTHER" id="PTHR11938:SF133">
    <property type="entry name" value="GLUTAMATE SYNTHASE (NADH)"/>
    <property type="match status" value="1"/>
</dbReference>
<evidence type="ECO:0000256" key="7">
    <source>
        <dbReference type="ARBA" id="ARBA00022630"/>
    </source>
</evidence>
<dbReference type="GO" id="GO:0051538">
    <property type="term" value="F:3 iron, 4 sulfur cluster binding"/>
    <property type="evidence" value="ECO:0007669"/>
    <property type="project" value="UniProtKB-KW"/>
</dbReference>
<proteinExistence type="inferred from homology"/>
<evidence type="ECO:0000256" key="13">
    <source>
        <dbReference type="ARBA" id="ARBA00023014"/>
    </source>
</evidence>
<reference evidence="19 20" key="1">
    <citation type="submission" date="2022-12" db="EMBL/GenBank/DDBJ databases">
        <title>Chromosome-scale assembly of the Ensete ventricosum genome.</title>
        <authorList>
            <person name="Dussert Y."/>
            <person name="Stocks J."/>
            <person name="Wendawek A."/>
            <person name="Woldeyes F."/>
            <person name="Nichols R.A."/>
            <person name="Borrell J.S."/>
        </authorList>
    </citation>
    <scope>NUCLEOTIDE SEQUENCE [LARGE SCALE GENOMIC DNA]</scope>
    <source>
        <strain evidence="20">cv. Maze</strain>
        <tissue evidence="19">Seeds</tissue>
    </source>
</reference>
<dbReference type="GO" id="GO:0016041">
    <property type="term" value="F:glutamate synthase (ferredoxin) activity"/>
    <property type="evidence" value="ECO:0007669"/>
    <property type="project" value="UniProtKB-EC"/>
</dbReference>
<comment type="cofactor">
    <cofactor evidence="1">
        <name>FMN</name>
        <dbReference type="ChEBI" id="CHEBI:58210"/>
    </cofactor>
</comment>
<keyword evidence="15" id="KW-0003">3Fe-4S</keyword>